<evidence type="ECO:0000313" key="1">
    <source>
        <dbReference type="EMBL" id="JAD51913.1"/>
    </source>
</evidence>
<reference evidence="1" key="1">
    <citation type="submission" date="2014-09" db="EMBL/GenBank/DDBJ databases">
        <authorList>
            <person name="Magalhaes I.L.F."/>
            <person name="Oliveira U."/>
            <person name="Santos F.R."/>
            <person name="Vidigal T.H.D.A."/>
            <person name="Brescovit A.D."/>
            <person name="Santos A.J."/>
        </authorList>
    </citation>
    <scope>NUCLEOTIDE SEQUENCE</scope>
    <source>
        <tissue evidence="1">Shoot tissue taken approximately 20 cm above the soil surface</tissue>
    </source>
</reference>
<proteinExistence type="predicted"/>
<name>A0A0A9APU2_ARUDO</name>
<accession>A0A0A9APU2</accession>
<protein>
    <submittedName>
        <fullName evidence="1">Uncharacterized protein</fullName>
    </submittedName>
</protein>
<organism evidence="1">
    <name type="scientific">Arundo donax</name>
    <name type="common">Giant reed</name>
    <name type="synonym">Donax arundinaceus</name>
    <dbReference type="NCBI Taxonomy" id="35708"/>
    <lineage>
        <taxon>Eukaryota</taxon>
        <taxon>Viridiplantae</taxon>
        <taxon>Streptophyta</taxon>
        <taxon>Embryophyta</taxon>
        <taxon>Tracheophyta</taxon>
        <taxon>Spermatophyta</taxon>
        <taxon>Magnoliopsida</taxon>
        <taxon>Liliopsida</taxon>
        <taxon>Poales</taxon>
        <taxon>Poaceae</taxon>
        <taxon>PACMAD clade</taxon>
        <taxon>Arundinoideae</taxon>
        <taxon>Arundineae</taxon>
        <taxon>Arundo</taxon>
    </lineage>
</organism>
<dbReference type="EMBL" id="GBRH01245982">
    <property type="protein sequence ID" value="JAD51913.1"/>
    <property type="molecule type" value="Transcribed_RNA"/>
</dbReference>
<sequence length="14" mass="1782">MITKLFLQLAVRYW</sequence>
<reference evidence="1" key="2">
    <citation type="journal article" date="2015" name="Data Brief">
        <title>Shoot transcriptome of the giant reed, Arundo donax.</title>
        <authorList>
            <person name="Barrero R.A."/>
            <person name="Guerrero F.D."/>
            <person name="Moolhuijzen P."/>
            <person name="Goolsby J.A."/>
            <person name="Tidwell J."/>
            <person name="Bellgard S.E."/>
            <person name="Bellgard M.I."/>
        </authorList>
    </citation>
    <scope>NUCLEOTIDE SEQUENCE</scope>
    <source>
        <tissue evidence="1">Shoot tissue taken approximately 20 cm above the soil surface</tissue>
    </source>
</reference>